<evidence type="ECO:0000313" key="10">
    <source>
        <dbReference type="Proteomes" id="UP000321523"/>
    </source>
</evidence>
<dbReference type="PROSITE" id="PS50076">
    <property type="entry name" value="DNAJ_2"/>
    <property type="match status" value="1"/>
</dbReference>
<dbReference type="PANTHER" id="PTHR12763:SF28">
    <property type="entry name" value="GEO10507P1-RELATED"/>
    <property type="match status" value="1"/>
</dbReference>
<evidence type="ECO:0000256" key="5">
    <source>
        <dbReference type="ARBA" id="ARBA00038105"/>
    </source>
</evidence>
<dbReference type="PRINTS" id="PR00625">
    <property type="entry name" value="JDOMAIN"/>
</dbReference>
<dbReference type="GO" id="GO:0016020">
    <property type="term" value="C:membrane"/>
    <property type="evidence" value="ECO:0007669"/>
    <property type="project" value="UniProtKB-SubCell"/>
</dbReference>
<feature type="domain" description="J" evidence="8">
    <location>
        <begin position="192"/>
        <end position="243"/>
    </location>
</feature>
<evidence type="ECO:0000256" key="3">
    <source>
        <dbReference type="ARBA" id="ARBA00022989"/>
    </source>
</evidence>
<dbReference type="CDD" id="cd06257">
    <property type="entry name" value="DnaJ"/>
    <property type="match status" value="1"/>
</dbReference>
<comment type="caution">
    <text evidence="9">The sequence shown here is derived from an EMBL/GenBank/DDBJ whole genome shotgun (WGS) entry which is preliminary data.</text>
</comment>
<evidence type="ECO:0000256" key="6">
    <source>
        <dbReference type="SAM" id="MobiDB-lite"/>
    </source>
</evidence>
<keyword evidence="2 7" id="KW-0812">Transmembrane</keyword>
<organism evidence="9 10">
    <name type="scientific">Skermanella aerolata</name>
    <dbReference type="NCBI Taxonomy" id="393310"/>
    <lineage>
        <taxon>Bacteria</taxon>
        <taxon>Pseudomonadati</taxon>
        <taxon>Pseudomonadota</taxon>
        <taxon>Alphaproteobacteria</taxon>
        <taxon>Rhodospirillales</taxon>
        <taxon>Azospirillaceae</taxon>
        <taxon>Skermanella</taxon>
    </lineage>
</organism>
<dbReference type="AlphaFoldDB" id="A0A512DQW7"/>
<accession>A0A512DQW7</accession>
<evidence type="ECO:0000313" key="9">
    <source>
        <dbReference type="EMBL" id="GEO38835.1"/>
    </source>
</evidence>
<evidence type="ECO:0000256" key="1">
    <source>
        <dbReference type="ARBA" id="ARBA00004167"/>
    </source>
</evidence>
<sequence>MFPLFLLGIALLIGFFLLARAFVNADPKSLARGVRYTTIGVTVVVVVFLAVTGRLGAAMAIGAFVLPMVLRWRSIINRVRAAAGPSDGQTSTVETMFLRMWLDHDSGAMSGEVLRGAFEGRMLNDMPLSDLLALLDECRAGDQQSAVVLEAYLDRTQPDDWRASGSGDDNSGERESGGKGARSGSGAMTSDEAYEILGLRPGASVEEIKEAHKRLMLKMHPDQGGSTYLAAKINQAKDLLMRS</sequence>
<dbReference type="SUPFAM" id="SSF46565">
    <property type="entry name" value="Chaperone J-domain"/>
    <property type="match status" value="1"/>
</dbReference>
<dbReference type="RefSeq" id="WP_044429233.1">
    <property type="nucleotide sequence ID" value="NZ_BJYZ01000013.1"/>
</dbReference>
<comment type="subcellular location">
    <subcellularLocation>
        <location evidence="1">Membrane</location>
        <topology evidence="1">Single-pass membrane protein</topology>
    </subcellularLocation>
</comment>
<evidence type="ECO:0000256" key="4">
    <source>
        <dbReference type="ARBA" id="ARBA00023136"/>
    </source>
</evidence>
<feature type="region of interest" description="Disordered" evidence="6">
    <location>
        <begin position="158"/>
        <end position="187"/>
    </location>
</feature>
<dbReference type="OrthoDB" id="9811070at2"/>
<dbReference type="Gene3D" id="1.10.287.110">
    <property type="entry name" value="DnaJ domain"/>
    <property type="match status" value="1"/>
</dbReference>
<gene>
    <name evidence="9" type="ORF">SAE02_29830</name>
</gene>
<feature type="transmembrane region" description="Helical" evidence="7">
    <location>
        <begin position="41"/>
        <end position="70"/>
    </location>
</feature>
<reference evidence="9 10" key="1">
    <citation type="submission" date="2019-07" db="EMBL/GenBank/DDBJ databases">
        <title>Whole genome shotgun sequence of Skermanella aerolata NBRC 106429.</title>
        <authorList>
            <person name="Hosoyama A."/>
            <person name="Uohara A."/>
            <person name="Ohji S."/>
            <person name="Ichikawa N."/>
        </authorList>
    </citation>
    <scope>NUCLEOTIDE SEQUENCE [LARGE SCALE GENOMIC DNA]</scope>
    <source>
        <strain evidence="9 10">NBRC 106429</strain>
    </source>
</reference>
<comment type="similarity">
    <text evidence="5">Belongs to the TIM14 family.</text>
</comment>
<dbReference type="EMBL" id="BJYZ01000013">
    <property type="protein sequence ID" value="GEO38835.1"/>
    <property type="molecule type" value="Genomic_DNA"/>
</dbReference>
<protein>
    <submittedName>
        <fullName evidence="9">Molecular chaperone DnaJ</fullName>
    </submittedName>
</protein>
<name>A0A512DQW7_9PROT</name>
<evidence type="ECO:0000259" key="8">
    <source>
        <dbReference type="PROSITE" id="PS50076"/>
    </source>
</evidence>
<keyword evidence="4 7" id="KW-0472">Membrane</keyword>
<evidence type="ECO:0000256" key="7">
    <source>
        <dbReference type="SAM" id="Phobius"/>
    </source>
</evidence>
<keyword evidence="10" id="KW-1185">Reference proteome</keyword>
<dbReference type="SMART" id="SM00271">
    <property type="entry name" value="DnaJ"/>
    <property type="match status" value="1"/>
</dbReference>
<proteinExistence type="inferred from homology"/>
<dbReference type="FunFam" id="1.10.287.110:FF:000001">
    <property type="entry name" value="Import inner membrane translocase subunit tim14"/>
    <property type="match status" value="1"/>
</dbReference>
<dbReference type="InterPro" id="IPR036869">
    <property type="entry name" value="J_dom_sf"/>
</dbReference>
<dbReference type="InterPro" id="IPR001623">
    <property type="entry name" value="DnaJ_domain"/>
</dbReference>
<keyword evidence="3 7" id="KW-1133">Transmembrane helix</keyword>
<dbReference type="PANTHER" id="PTHR12763">
    <property type="match status" value="1"/>
</dbReference>
<evidence type="ECO:0000256" key="2">
    <source>
        <dbReference type="ARBA" id="ARBA00022692"/>
    </source>
</evidence>
<dbReference type="Proteomes" id="UP000321523">
    <property type="component" value="Unassembled WGS sequence"/>
</dbReference>
<dbReference type="Pfam" id="PF00226">
    <property type="entry name" value="DnaJ"/>
    <property type="match status" value="1"/>
</dbReference>